<sequence>MDARQQSPTLSSSNSNSNSHAECVYGPSPKARASNNLPKPSTRTKKRKQSPVVESANTGNDTAVEQTEQSGGSHGVAEHRLSVGNSTISQHGREPTPGHSPSTGMEMLLQQHAEGLLRLDTDTIGDIRMSEIDNTMGIDVNDFDGMSDFLEGVPLQGSSLSELAPLHEEASRHRSMPHDGSSQPSSEMLPDKESDGGVVGLQHFIRESSRRPDAQSVESIPPGLIVNMNDANGKFIGVNSTGATVASGLRYSIDGHGAIKECDVRDYLIGSVSHVDEMGVPPSTTHLDYRLPDQSAARQGVNCYFRNIHVHYPILNAQNFLDDWPRLYDPIPPKQNPVRYSRFFLVVAIGLLSQTQTPNLGLSVDDALPQELHHQAWRLLNDVLARPYAASVQVILLHFNGKVMYLIHFSKSGMAWVLCGLAIRIAQSVGLHRQPSLEMNLLEEETRLRSQIWWVCYRIDASLSATQGRPPAVSNALCDMEVLPLLRNPDSPGDKLIRPAADIYYWHVKLAQIENSFCCLFSSAETAESRTAKVGDLDTALRRWRDEIPMEYRPDQEILADHEMYQSIAMIHLQFFNILRALHWASLSSAKHDLSALNSHQNPRIRSSEAICVASARSFVKILNDMSDQLDEPLVPIWLVPNPFQLKHFEHEDLEVDFLFFSFHTDHYMAALSTLFQNIFKYPQKHSARTDLEILRAGQYHFERHVHPSRLNPRLSSLFRKMQIAAEDLLNKSSSTIRLVHRLSDADKFKYYSDSGMQQSYYGNTKSPGMSFFDSMFSPRFPNFGEGHTNTLYNEVSL</sequence>
<keyword evidence="4" id="KW-0804">Transcription</keyword>
<feature type="region of interest" description="Disordered" evidence="6">
    <location>
        <begin position="85"/>
        <end position="104"/>
    </location>
</feature>
<dbReference type="GO" id="GO:0003677">
    <property type="term" value="F:DNA binding"/>
    <property type="evidence" value="ECO:0007669"/>
    <property type="project" value="UniProtKB-KW"/>
</dbReference>
<evidence type="ECO:0000256" key="6">
    <source>
        <dbReference type="SAM" id="MobiDB-lite"/>
    </source>
</evidence>
<dbReference type="GO" id="GO:0006351">
    <property type="term" value="P:DNA-templated transcription"/>
    <property type="evidence" value="ECO:0007669"/>
    <property type="project" value="InterPro"/>
</dbReference>
<evidence type="ECO:0000313" key="8">
    <source>
        <dbReference type="EMBL" id="TVY87795.1"/>
    </source>
</evidence>
<feature type="compositionally biased region" description="Polar residues" evidence="6">
    <location>
        <begin position="55"/>
        <end position="71"/>
    </location>
</feature>
<dbReference type="PANTHER" id="PTHR46910">
    <property type="entry name" value="TRANSCRIPTION FACTOR PDR1"/>
    <property type="match status" value="1"/>
</dbReference>
<dbReference type="CDD" id="cd12148">
    <property type="entry name" value="fungal_TF_MHR"/>
    <property type="match status" value="1"/>
</dbReference>
<dbReference type="GO" id="GO:0008270">
    <property type="term" value="F:zinc ion binding"/>
    <property type="evidence" value="ECO:0007669"/>
    <property type="project" value="InterPro"/>
</dbReference>
<dbReference type="Proteomes" id="UP000315522">
    <property type="component" value="Unassembled WGS sequence"/>
</dbReference>
<reference evidence="8 9" key="1">
    <citation type="submission" date="2018-05" db="EMBL/GenBank/DDBJ databases">
        <title>Genome sequencing and assembly of the regulated plant pathogen Lachnellula willkommii and related sister species for the development of diagnostic species identification markers.</title>
        <authorList>
            <person name="Giroux E."/>
            <person name="Bilodeau G."/>
        </authorList>
    </citation>
    <scope>NUCLEOTIDE SEQUENCE [LARGE SCALE GENOMIC DNA]</scope>
    <source>
        <strain evidence="8 9">CBS 172.35</strain>
    </source>
</reference>
<feature type="region of interest" description="Disordered" evidence="6">
    <location>
        <begin position="166"/>
        <end position="196"/>
    </location>
</feature>
<dbReference type="PANTHER" id="PTHR46910:SF37">
    <property type="entry name" value="ZN(II)2CYS6 TRANSCRIPTION FACTOR (EUROFUNG)"/>
    <property type="match status" value="1"/>
</dbReference>
<comment type="subcellular location">
    <subcellularLocation>
        <location evidence="1">Nucleus</location>
    </subcellularLocation>
</comment>
<keyword evidence="3" id="KW-0238">DNA-binding</keyword>
<dbReference type="AlphaFoldDB" id="A0A559M4A9"/>
<name>A0A559M4A9_9HELO</name>
<dbReference type="GO" id="GO:0005634">
    <property type="term" value="C:nucleus"/>
    <property type="evidence" value="ECO:0007669"/>
    <property type="project" value="UniProtKB-SubCell"/>
</dbReference>
<feature type="compositionally biased region" description="Polar residues" evidence="6">
    <location>
        <begin position="1"/>
        <end position="10"/>
    </location>
</feature>
<keyword evidence="5" id="KW-0539">Nucleus</keyword>
<evidence type="ECO:0000256" key="5">
    <source>
        <dbReference type="ARBA" id="ARBA00023242"/>
    </source>
</evidence>
<dbReference type="EMBL" id="QGML01002152">
    <property type="protein sequence ID" value="TVY87795.1"/>
    <property type="molecule type" value="Genomic_DNA"/>
</dbReference>
<proteinExistence type="predicted"/>
<organism evidence="8 9">
    <name type="scientific">Lachnellula willkommii</name>
    <dbReference type="NCBI Taxonomy" id="215461"/>
    <lineage>
        <taxon>Eukaryota</taxon>
        <taxon>Fungi</taxon>
        <taxon>Dikarya</taxon>
        <taxon>Ascomycota</taxon>
        <taxon>Pezizomycotina</taxon>
        <taxon>Leotiomycetes</taxon>
        <taxon>Helotiales</taxon>
        <taxon>Lachnaceae</taxon>
        <taxon>Lachnellula</taxon>
    </lineage>
</organism>
<evidence type="ECO:0000256" key="1">
    <source>
        <dbReference type="ARBA" id="ARBA00004123"/>
    </source>
</evidence>
<dbReference type="GO" id="GO:0003700">
    <property type="term" value="F:DNA-binding transcription factor activity"/>
    <property type="evidence" value="ECO:0007669"/>
    <property type="project" value="InterPro"/>
</dbReference>
<dbReference type="SMART" id="SM00906">
    <property type="entry name" value="Fungal_trans"/>
    <property type="match status" value="1"/>
</dbReference>
<evidence type="ECO:0000256" key="2">
    <source>
        <dbReference type="ARBA" id="ARBA00023015"/>
    </source>
</evidence>
<evidence type="ECO:0000313" key="9">
    <source>
        <dbReference type="Proteomes" id="UP000315522"/>
    </source>
</evidence>
<protein>
    <submittedName>
        <fullName evidence="8">Putative transcriptional regulatory protein</fullName>
    </submittedName>
</protein>
<feature type="region of interest" description="Disordered" evidence="6">
    <location>
        <begin position="1"/>
        <end position="77"/>
    </location>
</feature>
<evidence type="ECO:0000256" key="3">
    <source>
        <dbReference type="ARBA" id="ARBA00023125"/>
    </source>
</evidence>
<comment type="caution">
    <text evidence="8">The sequence shown here is derived from an EMBL/GenBank/DDBJ whole genome shotgun (WGS) entry which is preliminary data.</text>
</comment>
<dbReference type="Pfam" id="PF04082">
    <property type="entry name" value="Fungal_trans"/>
    <property type="match status" value="1"/>
</dbReference>
<accession>A0A559M4A9</accession>
<evidence type="ECO:0000256" key="4">
    <source>
        <dbReference type="ARBA" id="ARBA00023163"/>
    </source>
</evidence>
<evidence type="ECO:0000259" key="7">
    <source>
        <dbReference type="SMART" id="SM00906"/>
    </source>
</evidence>
<dbReference type="InterPro" id="IPR007219">
    <property type="entry name" value="XnlR_reg_dom"/>
</dbReference>
<keyword evidence="9" id="KW-1185">Reference proteome</keyword>
<keyword evidence="2" id="KW-0805">Transcription regulation</keyword>
<gene>
    <name evidence="8" type="ORF">LAWI1_G006875</name>
</gene>
<dbReference type="InterPro" id="IPR050987">
    <property type="entry name" value="AtrR-like"/>
</dbReference>
<feature type="domain" description="Xylanolytic transcriptional activator regulatory" evidence="7">
    <location>
        <begin position="415"/>
        <end position="491"/>
    </location>
</feature>